<evidence type="ECO:0000313" key="13">
    <source>
        <dbReference type="EMBL" id="EDH1796528.1"/>
    </source>
</evidence>
<name>A0A633DMC9_SALER</name>
<gene>
    <name evidence="13" type="ORF">GC469_24880</name>
</gene>
<keyword evidence="5 9" id="KW-0997">Cell inner membrane</keyword>
<comment type="caution">
    <text evidence="13">The sequence shown here is derived from an EMBL/GenBank/DDBJ whole genome shotgun (WGS) entry which is preliminary data.</text>
</comment>
<evidence type="ECO:0000256" key="2">
    <source>
        <dbReference type="ARBA" id="ARBA00009477"/>
    </source>
</evidence>
<dbReference type="PANTHER" id="PTHR30386">
    <property type="entry name" value="MEMBRANE FUSION SUBUNIT OF EMRAB-TOLC MULTIDRUG EFFLUX PUMP"/>
    <property type="match status" value="1"/>
</dbReference>
<feature type="domain" description="AprE-like beta-barrel" evidence="12">
    <location>
        <begin position="294"/>
        <end position="376"/>
    </location>
</feature>
<keyword evidence="7" id="KW-1133">Transmembrane helix</keyword>
<dbReference type="InterPro" id="IPR010129">
    <property type="entry name" value="T1SS_HlyD"/>
</dbReference>
<feature type="non-terminal residue" evidence="13">
    <location>
        <position position="1"/>
    </location>
</feature>
<accession>A0A633DMC9</accession>
<keyword evidence="4 9" id="KW-1003">Cell membrane</keyword>
<keyword evidence="3 9" id="KW-0813">Transport</keyword>
<reference evidence="13" key="1">
    <citation type="submission" date="2019-10" db="EMBL/GenBank/DDBJ databases">
        <authorList>
            <consortium name="PulseNet: The National Subtyping Network for Foodborne Disease Surveillance"/>
            <person name="Tarr C.L."/>
            <person name="Trees E."/>
            <person name="Katz L.S."/>
            <person name="Carleton-Romer H.A."/>
            <person name="Stroika S."/>
            <person name="Kucerova Z."/>
            <person name="Roache K.F."/>
            <person name="Sabol A.L."/>
            <person name="Besser J."/>
            <person name="Gerner-Smidt P."/>
        </authorList>
    </citation>
    <scope>NUCLEOTIDE SEQUENCE</scope>
    <source>
        <strain evidence="13">PNUSAS100866</strain>
    </source>
</reference>
<keyword evidence="6" id="KW-0812">Transmembrane</keyword>
<evidence type="ECO:0000256" key="1">
    <source>
        <dbReference type="ARBA" id="ARBA00004377"/>
    </source>
</evidence>
<dbReference type="AlphaFoldDB" id="A0A633DMC9"/>
<sequence>TSLSIFLFIIFFMKVDIVVHGRGYLQIKDKNILIEHPDGGRIKELLVREGSVVKEGQLLAVIDNSYIAEEVAKAVQQKKSYSIRIERIEAEINNTPFVIPAKISNKEKEYYSYEKAIYDSEMNNLKNELTTSESVEKQRKAEYESNLIKIQGLKKDLEYAYKQEKMVRDLVKIKAAAKGTLIEKEADLQKIRNELNLAESMTSVLQSGIETSVLDTNEIKSKFKKEKNNEILKLQEAITEIDAKLVGINARRKQSNIYSPVPGRIQKMFKPNEGSVLPAGGALFEITPDNVPVIAVVRLDTKDRDKVWSGMNVKIDIGGTGGTRTEPVSGQVKVVSADSLNDEHGNRYYQAEIILTGGKQKNLFPGMAVDAYILTGKRSIADYFFSPIIKGMKRSFSEQ</sequence>
<evidence type="ECO:0000256" key="10">
    <source>
        <dbReference type="SAM" id="Coils"/>
    </source>
</evidence>
<evidence type="ECO:0000256" key="7">
    <source>
        <dbReference type="ARBA" id="ARBA00022989"/>
    </source>
</evidence>
<proteinExistence type="inferred from homology"/>
<dbReference type="Gene3D" id="2.40.30.170">
    <property type="match status" value="1"/>
</dbReference>
<comment type="subcellular location">
    <subcellularLocation>
        <location evidence="1 9">Cell inner membrane</location>
        <topology evidence="1 9">Single-pass membrane protein</topology>
    </subcellularLocation>
</comment>
<dbReference type="InterPro" id="IPR050739">
    <property type="entry name" value="MFP"/>
</dbReference>
<evidence type="ECO:0000256" key="5">
    <source>
        <dbReference type="ARBA" id="ARBA00022519"/>
    </source>
</evidence>
<evidence type="ECO:0000256" key="8">
    <source>
        <dbReference type="ARBA" id="ARBA00023136"/>
    </source>
</evidence>
<evidence type="ECO:0000259" key="11">
    <source>
        <dbReference type="Pfam" id="PF25917"/>
    </source>
</evidence>
<dbReference type="PRINTS" id="PR01490">
    <property type="entry name" value="RTXTOXIND"/>
</dbReference>
<evidence type="ECO:0000256" key="4">
    <source>
        <dbReference type="ARBA" id="ARBA00022475"/>
    </source>
</evidence>
<dbReference type="Pfam" id="PF25917">
    <property type="entry name" value="BSH_RND"/>
    <property type="match status" value="1"/>
</dbReference>
<evidence type="ECO:0000256" key="3">
    <source>
        <dbReference type="ARBA" id="ARBA00022448"/>
    </source>
</evidence>
<keyword evidence="10" id="KW-0175">Coiled coil</keyword>
<dbReference type="InterPro" id="IPR058982">
    <property type="entry name" value="Beta-barrel_AprE"/>
</dbReference>
<dbReference type="Gene3D" id="2.40.50.100">
    <property type="match status" value="1"/>
</dbReference>
<feature type="coiled-coil region" evidence="10">
    <location>
        <begin position="174"/>
        <end position="244"/>
    </location>
</feature>
<organism evidence="13">
    <name type="scientific">Salmonella enterica</name>
    <name type="common">Salmonella choleraesuis</name>
    <dbReference type="NCBI Taxonomy" id="28901"/>
    <lineage>
        <taxon>Bacteria</taxon>
        <taxon>Pseudomonadati</taxon>
        <taxon>Pseudomonadota</taxon>
        <taxon>Gammaproteobacteria</taxon>
        <taxon>Enterobacterales</taxon>
        <taxon>Enterobacteriaceae</taxon>
        <taxon>Salmonella</taxon>
    </lineage>
</organism>
<feature type="domain" description="Multidrug resistance protein MdtA-like barrel-sandwich hybrid" evidence="11">
    <location>
        <begin position="40"/>
        <end position="268"/>
    </location>
</feature>
<dbReference type="NCBIfam" id="TIGR01843">
    <property type="entry name" value="type_I_hlyD"/>
    <property type="match status" value="1"/>
</dbReference>
<dbReference type="InterPro" id="IPR058625">
    <property type="entry name" value="MdtA-like_BSH"/>
</dbReference>
<dbReference type="GO" id="GO:0015031">
    <property type="term" value="P:protein transport"/>
    <property type="evidence" value="ECO:0007669"/>
    <property type="project" value="InterPro"/>
</dbReference>
<dbReference type="EMBL" id="AAMGRQ010000077">
    <property type="protein sequence ID" value="EDH1796528.1"/>
    <property type="molecule type" value="Genomic_DNA"/>
</dbReference>
<protein>
    <recommendedName>
        <fullName evidence="9">Membrane fusion protein (MFP) family protein</fullName>
    </recommendedName>
</protein>
<evidence type="ECO:0000256" key="6">
    <source>
        <dbReference type="ARBA" id="ARBA00022692"/>
    </source>
</evidence>
<dbReference type="PANTHER" id="PTHR30386:SF17">
    <property type="entry name" value="ALKALINE PROTEASE SECRETION PROTEIN APRE"/>
    <property type="match status" value="1"/>
</dbReference>
<evidence type="ECO:0000256" key="9">
    <source>
        <dbReference type="RuleBase" id="RU365093"/>
    </source>
</evidence>
<dbReference type="GO" id="GO:0005886">
    <property type="term" value="C:plasma membrane"/>
    <property type="evidence" value="ECO:0007669"/>
    <property type="project" value="UniProtKB-SubCell"/>
</dbReference>
<evidence type="ECO:0000259" key="12">
    <source>
        <dbReference type="Pfam" id="PF26002"/>
    </source>
</evidence>
<comment type="similarity">
    <text evidence="2 9">Belongs to the membrane fusion protein (MFP) (TC 8.A.1) family.</text>
</comment>
<keyword evidence="8" id="KW-0472">Membrane</keyword>
<dbReference type="Pfam" id="PF26002">
    <property type="entry name" value="Beta-barrel_AprE"/>
    <property type="match status" value="1"/>
</dbReference>